<protein>
    <recommendedName>
        <fullName evidence="3">Retrovirus-related Pol polyprotein from transposon TNT 1-94</fullName>
    </recommendedName>
</protein>
<organism evidence="1 2">
    <name type="scientific">Dendrobium nobile</name>
    <name type="common">Orchid</name>
    <dbReference type="NCBI Taxonomy" id="94219"/>
    <lineage>
        <taxon>Eukaryota</taxon>
        <taxon>Viridiplantae</taxon>
        <taxon>Streptophyta</taxon>
        <taxon>Embryophyta</taxon>
        <taxon>Tracheophyta</taxon>
        <taxon>Spermatophyta</taxon>
        <taxon>Magnoliopsida</taxon>
        <taxon>Liliopsida</taxon>
        <taxon>Asparagales</taxon>
        <taxon>Orchidaceae</taxon>
        <taxon>Epidendroideae</taxon>
        <taxon>Malaxideae</taxon>
        <taxon>Dendrobiinae</taxon>
        <taxon>Dendrobium</taxon>
    </lineage>
</organism>
<keyword evidence="2" id="KW-1185">Reference proteome</keyword>
<dbReference type="EMBL" id="JAGYWB010000004">
    <property type="protein sequence ID" value="KAI0525254.1"/>
    <property type="molecule type" value="Genomic_DNA"/>
</dbReference>
<evidence type="ECO:0008006" key="3">
    <source>
        <dbReference type="Google" id="ProtNLM"/>
    </source>
</evidence>
<reference evidence="1" key="1">
    <citation type="journal article" date="2022" name="Front. Genet.">
        <title>Chromosome-Scale Assembly of the Dendrobium nobile Genome Provides Insights Into the Molecular Mechanism of the Biosynthesis of the Medicinal Active Ingredient of Dendrobium.</title>
        <authorList>
            <person name="Xu Q."/>
            <person name="Niu S.-C."/>
            <person name="Li K.-L."/>
            <person name="Zheng P.-J."/>
            <person name="Zhang X.-J."/>
            <person name="Jia Y."/>
            <person name="Liu Y."/>
            <person name="Niu Y.-X."/>
            <person name="Yu L.-H."/>
            <person name="Chen D.-F."/>
            <person name="Zhang G.-Q."/>
        </authorList>
    </citation>
    <scope>NUCLEOTIDE SEQUENCE</scope>
    <source>
        <tissue evidence="1">Leaf</tissue>
    </source>
</reference>
<accession>A0A8T3C3E9</accession>
<dbReference type="Proteomes" id="UP000829196">
    <property type="component" value="Unassembled WGS sequence"/>
</dbReference>
<name>A0A8T3C3E9_DENNO</name>
<evidence type="ECO:0000313" key="1">
    <source>
        <dbReference type="EMBL" id="KAI0525254.1"/>
    </source>
</evidence>
<comment type="caution">
    <text evidence="1">The sequence shown here is derived from an EMBL/GenBank/DDBJ whole genome shotgun (WGS) entry which is preliminary data.</text>
</comment>
<sequence length="117" mass="13216">MAAAFGPPQTPHLPPLFSYQIWTLLDQNLAATLYSIISPNILSYVLSLDHCSDIWETIARRLQSSTRSYIIQLRNKLHHLSMKIQTCPNISSLSNTRLMLLLPQDHLLILKTSSSTS</sequence>
<evidence type="ECO:0000313" key="2">
    <source>
        <dbReference type="Proteomes" id="UP000829196"/>
    </source>
</evidence>
<proteinExistence type="predicted"/>
<gene>
    <name evidence="1" type="ORF">KFK09_004647</name>
</gene>
<dbReference type="AlphaFoldDB" id="A0A8T3C3E9"/>